<keyword evidence="5 9" id="KW-0436">Ligase</keyword>
<comment type="caution">
    <text evidence="13">The sequence shown here is derived from an EMBL/GenBank/DDBJ whole genome shotgun (WGS) entry which is preliminary data.</text>
</comment>
<evidence type="ECO:0000313" key="14">
    <source>
        <dbReference type="Proteomes" id="UP000317422"/>
    </source>
</evidence>
<dbReference type="SUPFAM" id="SSF54675">
    <property type="entry name" value="Nicotinate/Quinolinate PRTase N-terminal domain-like"/>
    <property type="match status" value="1"/>
</dbReference>
<comment type="PTM">
    <text evidence="9">Transiently phosphorylated on a His residue during the reaction cycle. Phosphorylation strongly increases the affinity for substrates and increases the rate of nicotinate D-ribonucleotide production. Dephosphorylation regenerates the low-affinity form of the enzyme, leading to product release.</text>
</comment>
<evidence type="ECO:0000256" key="1">
    <source>
        <dbReference type="ARBA" id="ARBA00004952"/>
    </source>
</evidence>
<dbReference type="PANTHER" id="PTHR11098:SF8">
    <property type="entry name" value="NICOTINATE PHOSPHORIBOSYLTRANSFERASE PNCB1"/>
    <property type="match status" value="1"/>
</dbReference>
<name>A0A543NG86_9ACTN</name>
<comment type="catalytic activity">
    <reaction evidence="8 9">
        <text>5-phospho-alpha-D-ribose 1-diphosphate + nicotinate + ATP + H2O = nicotinate beta-D-ribonucleotide + ADP + phosphate + diphosphate</text>
        <dbReference type="Rhea" id="RHEA:36163"/>
        <dbReference type="ChEBI" id="CHEBI:15377"/>
        <dbReference type="ChEBI" id="CHEBI:30616"/>
        <dbReference type="ChEBI" id="CHEBI:32544"/>
        <dbReference type="ChEBI" id="CHEBI:33019"/>
        <dbReference type="ChEBI" id="CHEBI:43474"/>
        <dbReference type="ChEBI" id="CHEBI:57502"/>
        <dbReference type="ChEBI" id="CHEBI:58017"/>
        <dbReference type="ChEBI" id="CHEBI:456216"/>
        <dbReference type="EC" id="6.3.4.21"/>
    </reaction>
</comment>
<evidence type="ECO:0000256" key="2">
    <source>
        <dbReference type="ARBA" id="ARBA00010897"/>
    </source>
</evidence>
<dbReference type="Gene3D" id="3.20.20.70">
    <property type="entry name" value="Aldolase class I"/>
    <property type="match status" value="1"/>
</dbReference>
<evidence type="ECO:0000256" key="3">
    <source>
        <dbReference type="ARBA" id="ARBA00013236"/>
    </source>
</evidence>
<protein>
    <recommendedName>
        <fullName evidence="3 9">Nicotinate phosphoribosyltransferase</fullName>
        <ecNumber evidence="3 9">6.3.4.21</ecNumber>
    </recommendedName>
</protein>
<reference evidence="13 14" key="1">
    <citation type="submission" date="2019-06" db="EMBL/GenBank/DDBJ databases">
        <title>Sequencing the genomes of 1000 actinobacteria strains.</title>
        <authorList>
            <person name="Klenk H.-P."/>
        </authorList>
    </citation>
    <scope>NUCLEOTIDE SEQUENCE [LARGE SCALE GENOMIC DNA]</scope>
    <source>
        <strain evidence="13 14">DSM 45015</strain>
    </source>
</reference>
<evidence type="ECO:0000313" key="13">
    <source>
        <dbReference type="EMBL" id="TQN30813.1"/>
    </source>
</evidence>
<sequence>MNDDWSSALLTDRYELTMLQGALRSGAAHRRTVFEMFARRLPENRRYGVVAGTGRFLDALTNFRFDSATLDYLSDAAIVDDSTLQWLSEYRFSGDIWGYGEGECYFPGSPILVVEGTFAEAVLLETVALSIYNHDCAIAAAASRMATAAAGRPLIEMGSRRTHEMSAVAAARAAYLTGFASTSNLEAGRRYGIPTAGTSAHSFVLLHDSERHAFAAQLESLGSGTTLLVDTFDVERAVRSGIELAGPQLGGVRVDSGDLALLTSRLRQQLDRNDATETRIVVTGDLDEYAIQALAIAPVDGYGVGTALVTGSGSPTASLVYKLVARARGTSPDSPLEPVAKRSVGKPSKGGRKWSSRSLDDSGTATAELVHEHEPESTPLTRPLMRRLVHEGEIVGGEPLDDARKRHARSVEELPVTAQQMSRGEPAIPTHFEERVHN</sequence>
<dbReference type="NCBIfam" id="NF006698">
    <property type="entry name" value="PRK09243.1-5"/>
    <property type="match status" value="1"/>
</dbReference>
<dbReference type="UniPathway" id="UPA00253">
    <property type="reaction ID" value="UER00457"/>
</dbReference>
<feature type="domain" description="Nicotinate/nicotinamide phosphoribosyltransferase" evidence="11">
    <location>
        <begin position="155"/>
        <end position="312"/>
    </location>
</feature>
<dbReference type="OrthoDB" id="9770610at2"/>
<dbReference type="EC" id="6.3.4.21" evidence="3 9"/>
<dbReference type="EMBL" id="VFQC01000001">
    <property type="protein sequence ID" value="TQN30813.1"/>
    <property type="molecule type" value="Genomic_DNA"/>
</dbReference>
<organism evidence="13 14">
    <name type="scientific">Haloactinospora alba</name>
    <dbReference type="NCBI Taxonomy" id="405555"/>
    <lineage>
        <taxon>Bacteria</taxon>
        <taxon>Bacillati</taxon>
        <taxon>Actinomycetota</taxon>
        <taxon>Actinomycetes</taxon>
        <taxon>Streptosporangiales</taxon>
        <taxon>Nocardiopsidaceae</taxon>
        <taxon>Haloactinospora</taxon>
    </lineage>
</organism>
<evidence type="ECO:0000256" key="5">
    <source>
        <dbReference type="ARBA" id="ARBA00022598"/>
    </source>
</evidence>
<dbReference type="InterPro" id="IPR040727">
    <property type="entry name" value="NAPRTase_N"/>
</dbReference>
<dbReference type="RefSeq" id="WP_141922038.1">
    <property type="nucleotide sequence ID" value="NZ_VFQC01000001.1"/>
</dbReference>
<evidence type="ECO:0000256" key="10">
    <source>
        <dbReference type="SAM" id="MobiDB-lite"/>
    </source>
</evidence>
<evidence type="ECO:0000256" key="7">
    <source>
        <dbReference type="ARBA" id="ARBA00022679"/>
    </source>
</evidence>
<dbReference type="InterPro" id="IPR007229">
    <property type="entry name" value="Nic_PRibTrfase-Fam"/>
</dbReference>
<evidence type="ECO:0000256" key="6">
    <source>
        <dbReference type="ARBA" id="ARBA00022642"/>
    </source>
</evidence>
<dbReference type="NCBIfam" id="NF009131">
    <property type="entry name" value="PRK12484.1"/>
    <property type="match status" value="1"/>
</dbReference>
<keyword evidence="4" id="KW-0597">Phosphoprotein</keyword>
<comment type="function">
    <text evidence="9">Catalyzes the first step in the biosynthesis of NAD from nicotinic acid, the ATP-dependent synthesis of beta-nicotinate D-ribonucleotide from nicotinate and 5-phospho-D-ribose 1-phosphate.</text>
</comment>
<dbReference type="Proteomes" id="UP000317422">
    <property type="component" value="Unassembled WGS sequence"/>
</dbReference>
<evidence type="ECO:0000256" key="9">
    <source>
        <dbReference type="RuleBase" id="RU365100"/>
    </source>
</evidence>
<dbReference type="Pfam" id="PF04095">
    <property type="entry name" value="NAPRTase"/>
    <property type="match status" value="1"/>
</dbReference>
<feature type="region of interest" description="Disordered" evidence="10">
    <location>
        <begin position="329"/>
        <end position="379"/>
    </location>
</feature>
<dbReference type="SUPFAM" id="SSF51690">
    <property type="entry name" value="Nicotinate/Quinolinate PRTase C-terminal domain-like"/>
    <property type="match status" value="1"/>
</dbReference>
<keyword evidence="6 9" id="KW-0662">Pyridine nucleotide biosynthesis</keyword>
<comment type="pathway">
    <text evidence="1 9">Cofactor biosynthesis; NAD(+) biosynthesis; nicotinate D-ribonucleotide from nicotinate: step 1/1.</text>
</comment>
<dbReference type="InterPro" id="IPR006405">
    <property type="entry name" value="Nic_PRibTrfase_pncB"/>
</dbReference>
<evidence type="ECO:0000256" key="4">
    <source>
        <dbReference type="ARBA" id="ARBA00022553"/>
    </source>
</evidence>
<dbReference type="GO" id="GO:0034355">
    <property type="term" value="P:NAD+ biosynthetic process via the salvage pathway"/>
    <property type="evidence" value="ECO:0007669"/>
    <property type="project" value="TreeGrafter"/>
</dbReference>
<feature type="domain" description="Nicotinate phosphoribosyltransferase N-terminal" evidence="12">
    <location>
        <begin position="9"/>
        <end position="131"/>
    </location>
</feature>
<gene>
    <name evidence="13" type="ORF">FHX37_0697</name>
</gene>
<dbReference type="InterPro" id="IPR041525">
    <property type="entry name" value="N/Namide_PRibTrfase"/>
</dbReference>
<keyword evidence="7 9" id="KW-0808">Transferase</keyword>
<dbReference type="AlphaFoldDB" id="A0A543NG86"/>
<evidence type="ECO:0000256" key="8">
    <source>
        <dbReference type="ARBA" id="ARBA00048668"/>
    </source>
</evidence>
<keyword evidence="13" id="KW-0328">Glycosyltransferase</keyword>
<keyword evidence="14" id="KW-1185">Reference proteome</keyword>
<comment type="similarity">
    <text evidence="2 9">Belongs to the NAPRTase family.</text>
</comment>
<evidence type="ECO:0000259" key="11">
    <source>
        <dbReference type="Pfam" id="PF04095"/>
    </source>
</evidence>
<dbReference type="NCBIfam" id="TIGR01513">
    <property type="entry name" value="NAPRTase_put"/>
    <property type="match status" value="1"/>
</dbReference>
<dbReference type="PIRSF" id="PIRSF000484">
    <property type="entry name" value="NAPRT"/>
    <property type="match status" value="1"/>
</dbReference>
<dbReference type="InterPro" id="IPR036068">
    <property type="entry name" value="Nicotinate_pribotase-like_C"/>
</dbReference>
<dbReference type="PANTHER" id="PTHR11098">
    <property type="entry name" value="NICOTINATE PHOSPHORIBOSYLTRANSFERASE"/>
    <property type="match status" value="1"/>
</dbReference>
<dbReference type="GO" id="GO:0016757">
    <property type="term" value="F:glycosyltransferase activity"/>
    <property type="evidence" value="ECO:0007669"/>
    <property type="project" value="UniProtKB-KW"/>
</dbReference>
<dbReference type="Pfam" id="PF17767">
    <property type="entry name" value="NAPRTase_N"/>
    <property type="match status" value="1"/>
</dbReference>
<feature type="region of interest" description="Disordered" evidence="10">
    <location>
        <begin position="416"/>
        <end position="438"/>
    </location>
</feature>
<dbReference type="GO" id="GO:0005829">
    <property type="term" value="C:cytosol"/>
    <property type="evidence" value="ECO:0007669"/>
    <property type="project" value="TreeGrafter"/>
</dbReference>
<dbReference type="InterPro" id="IPR013785">
    <property type="entry name" value="Aldolase_TIM"/>
</dbReference>
<proteinExistence type="inferred from homology"/>
<evidence type="ECO:0000259" key="12">
    <source>
        <dbReference type="Pfam" id="PF17767"/>
    </source>
</evidence>
<dbReference type="Gene3D" id="3.20.140.10">
    <property type="entry name" value="nicotinate phosphoribosyltransferase"/>
    <property type="match status" value="1"/>
</dbReference>
<accession>A0A543NG86</accession>
<dbReference type="GO" id="GO:0004516">
    <property type="term" value="F:nicotinate phosphoribosyltransferase activity"/>
    <property type="evidence" value="ECO:0007669"/>
    <property type="project" value="UniProtKB-UniRule"/>
</dbReference>